<accession>A0ABU9LMY6</accession>
<dbReference type="EMBL" id="JBCEWA010000005">
    <property type="protein sequence ID" value="MEL5988373.1"/>
    <property type="molecule type" value="Genomic_DNA"/>
</dbReference>
<dbReference type="InterPro" id="IPR007837">
    <property type="entry name" value="DinB"/>
</dbReference>
<evidence type="ECO:0000313" key="4">
    <source>
        <dbReference type="Proteomes" id="UP001398420"/>
    </source>
</evidence>
<dbReference type="Gene3D" id="1.20.120.450">
    <property type="entry name" value="dinb family like domain"/>
    <property type="match status" value="1"/>
</dbReference>
<name>A0ABU9LMY6_9BACL</name>
<sequence length="155" mass="17260">MYRKVDDFIRDWNYSAAGTLKAIEALEDDKLDQAIVEGHNTLGWLSSHLVDAPSFFGGLAGLDVPSIPEGEKPTTVKELEEAYKKKAAKVEEEATKLSDHDLERRVEAFGKNMPVGQVLRSMIDHQTHHRGQMTVLIRQAELPVPPIMGPTIEQA</sequence>
<comment type="similarity">
    <text evidence="1">Belongs to the DinB family.</text>
</comment>
<dbReference type="SUPFAM" id="SSF109854">
    <property type="entry name" value="DinB/YfiT-like putative metalloenzymes"/>
    <property type="match status" value="1"/>
</dbReference>
<protein>
    <submittedName>
        <fullName evidence="3">DinB family protein</fullName>
    </submittedName>
</protein>
<keyword evidence="2" id="KW-0479">Metal-binding</keyword>
<dbReference type="Pfam" id="PF05163">
    <property type="entry name" value="DinB"/>
    <property type="match status" value="1"/>
</dbReference>
<proteinExistence type="inferred from homology"/>
<keyword evidence="4" id="KW-1185">Reference proteome</keyword>
<organism evidence="3 4">
    <name type="scientific">Kurthia gibsonii</name>
    <dbReference type="NCBI Taxonomy" id="33946"/>
    <lineage>
        <taxon>Bacteria</taxon>
        <taxon>Bacillati</taxon>
        <taxon>Bacillota</taxon>
        <taxon>Bacilli</taxon>
        <taxon>Bacillales</taxon>
        <taxon>Caryophanaceae</taxon>
        <taxon>Kurthia</taxon>
    </lineage>
</organism>
<gene>
    <name evidence="3" type="ORF">AAF454_08130</name>
</gene>
<dbReference type="Proteomes" id="UP001398420">
    <property type="component" value="Unassembled WGS sequence"/>
</dbReference>
<reference evidence="3 4" key="1">
    <citation type="submission" date="2024-04" db="EMBL/GenBank/DDBJ databases">
        <authorList>
            <person name="Wu Y.S."/>
            <person name="Zhang L."/>
        </authorList>
    </citation>
    <scope>NUCLEOTIDE SEQUENCE [LARGE SCALE GENOMIC DNA]</scope>
    <source>
        <strain evidence="3 4">KG-01</strain>
    </source>
</reference>
<evidence type="ECO:0000256" key="1">
    <source>
        <dbReference type="ARBA" id="ARBA00008635"/>
    </source>
</evidence>
<dbReference type="RefSeq" id="WP_068451369.1">
    <property type="nucleotide sequence ID" value="NZ_JAMWHJ010000004.1"/>
</dbReference>
<evidence type="ECO:0000256" key="2">
    <source>
        <dbReference type="ARBA" id="ARBA00022723"/>
    </source>
</evidence>
<dbReference type="InterPro" id="IPR034660">
    <property type="entry name" value="DinB/YfiT-like"/>
</dbReference>
<comment type="caution">
    <text evidence="3">The sequence shown here is derived from an EMBL/GenBank/DDBJ whole genome shotgun (WGS) entry which is preliminary data.</text>
</comment>
<evidence type="ECO:0000313" key="3">
    <source>
        <dbReference type="EMBL" id="MEL5988373.1"/>
    </source>
</evidence>